<evidence type="ECO:0000256" key="3">
    <source>
        <dbReference type="ARBA" id="ARBA00022741"/>
    </source>
</evidence>
<evidence type="ECO:0000256" key="4">
    <source>
        <dbReference type="ARBA" id="ARBA00022786"/>
    </source>
</evidence>
<dbReference type="GO" id="GO:0061631">
    <property type="term" value="F:ubiquitin conjugating enzyme activity"/>
    <property type="evidence" value="ECO:0007669"/>
    <property type="project" value="UniProtKB-EC"/>
</dbReference>
<evidence type="ECO:0000256" key="5">
    <source>
        <dbReference type="ARBA" id="ARBA00022840"/>
    </source>
</evidence>
<evidence type="ECO:0000313" key="7">
    <source>
        <dbReference type="EMBL" id="OMJ65998.1"/>
    </source>
</evidence>
<proteinExistence type="predicted"/>
<dbReference type="InterPro" id="IPR050113">
    <property type="entry name" value="Ub_conjugating_enzyme"/>
</dbReference>
<dbReference type="AlphaFoldDB" id="A0A1R2AN90"/>
<feature type="domain" description="UBC core" evidence="6">
    <location>
        <begin position="1"/>
        <end position="147"/>
    </location>
</feature>
<name>A0A1R2AN90_9CILI</name>
<keyword evidence="4" id="KW-0833">Ubl conjugation pathway</keyword>
<accession>A0A1R2AN90</accession>
<reference evidence="7 8" key="1">
    <citation type="submission" date="2016-11" db="EMBL/GenBank/DDBJ databases">
        <title>The macronuclear genome of Stentor coeruleus: a giant cell with tiny introns.</title>
        <authorList>
            <person name="Slabodnick M."/>
            <person name="Ruby J.G."/>
            <person name="Reiff S.B."/>
            <person name="Swart E.C."/>
            <person name="Gosai S."/>
            <person name="Prabakaran S."/>
            <person name="Witkowska E."/>
            <person name="Larue G.E."/>
            <person name="Fisher S."/>
            <person name="Freeman R.M."/>
            <person name="Gunawardena J."/>
            <person name="Chu W."/>
            <person name="Stover N.A."/>
            <person name="Gregory B.D."/>
            <person name="Nowacki M."/>
            <person name="Derisi J."/>
            <person name="Roy S.W."/>
            <person name="Marshall W.F."/>
            <person name="Sood P."/>
        </authorList>
    </citation>
    <scope>NUCLEOTIDE SEQUENCE [LARGE SCALE GENOMIC DNA]</scope>
    <source>
        <strain evidence="7">WM001</strain>
    </source>
</reference>
<dbReference type="PANTHER" id="PTHR24067">
    <property type="entry name" value="UBIQUITIN-CONJUGATING ENZYME E2"/>
    <property type="match status" value="1"/>
</dbReference>
<dbReference type="Gene3D" id="3.10.110.10">
    <property type="entry name" value="Ubiquitin Conjugating Enzyme"/>
    <property type="match status" value="1"/>
</dbReference>
<evidence type="ECO:0000313" key="8">
    <source>
        <dbReference type="Proteomes" id="UP000187209"/>
    </source>
</evidence>
<evidence type="ECO:0000259" key="6">
    <source>
        <dbReference type="PROSITE" id="PS50127"/>
    </source>
</evidence>
<gene>
    <name evidence="7" type="ORF">SteCoe_37311</name>
</gene>
<dbReference type="OrthoDB" id="283577at2759"/>
<dbReference type="EC" id="2.3.2.23" evidence="1"/>
<dbReference type="GO" id="GO:0005524">
    <property type="term" value="F:ATP binding"/>
    <property type="evidence" value="ECO:0007669"/>
    <property type="project" value="UniProtKB-KW"/>
</dbReference>
<evidence type="ECO:0000256" key="1">
    <source>
        <dbReference type="ARBA" id="ARBA00012486"/>
    </source>
</evidence>
<comment type="caution">
    <text evidence="7">The sequence shown here is derived from an EMBL/GenBank/DDBJ whole genome shotgun (WGS) entry which is preliminary data.</text>
</comment>
<organism evidence="7 8">
    <name type="scientific">Stentor coeruleus</name>
    <dbReference type="NCBI Taxonomy" id="5963"/>
    <lineage>
        <taxon>Eukaryota</taxon>
        <taxon>Sar</taxon>
        <taxon>Alveolata</taxon>
        <taxon>Ciliophora</taxon>
        <taxon>Postciliodesmatophora</taxon>
        <taxon>Heterotrichea</taxon>
        <taxon>Heterotrichida</taxon>
        <taxon>Stentoridae</taxon>
        <taxon>Stentor</taxon>
    </lineage>
</organism>
<dbReference type="SMART" id="SM00212">
    <property type="entry name" value="UBCc"/>
    <property type="match status" value="1"/>
</dbReference>
<dbReference type="InterPro" id="IPR000608">
    <property type="entry name" value="UBC"/>
</dbReference>
<dbReference type="PROSITE" id="PS50127">
    <property type="entry name" value="UBC_2"/>
    <property type="match status" value="1"/>
</dbReference>
<keyword evidence="8" id="KW-1185">Reference proteome</keyword>
<dbReference type="Proteomes" id="UP000187209">
    <property type="component" value="Unassembled WGS sequence"/>
</dbReference>
<dbReference type="Pfam" id="PF00179">
    <property type="entry name" value="UQ_con"/>
    <property type="match status" value="1"/>
</dbReference>
<sequence length="147" mass="16674">MQNRINKELQDLMVNPLENCVIDLVGDNLFRWRAIVSGPQGSVYAGGKFEVAIELPQNYPFRPPEVKFRTKIYHVNVKKDDGSLCADIFQNSWAPTLNMRFVLESIISILATPAPEHALEPEIAAEMLNNPSVFASKAQDWVRQYAR</sequence>
<keyword evidence="5" id="KW-0067">ATP-binding</keyword>
<keyword evidence="3" id="KW-0547">Nucleotide-binding</keyword>
<dbReference type="SUPFAM" id="SSF54495">
    <property type="entry name" value="UBC-like"/>
    <property type="match status" value="1"/>
</dbReference>
<protein>
    <recommendedName>
        <fullName evidence="1">E2 ubiquitin-conjugating enzyme</fullName>
        <ecNumber evidence="1">2.3.2.23</ecNumber>
    </recommendedName>
</protein>
<keyword evidence="2" id="KW-0808">Transferase</keyword>
<dbReference type="InterPro" id="IPR016135">
    <property type="entry name" value="UBQ-conjugating_enzyme/RWD"/>
</dbReference>
<evidence type="ECO:0000256" key="2">
    <source>
        <dbReference type="ARBA" id="ARBA00022679"/>
    </source>
</evidence>
<dbReference type="EMBL" id="MPUH01001856">
    <property type="protein sequence ID" value="OMJ65998.1"/>
    <property type="molecule type" value="Genomic_DNA"/>
</dbReference>
<dbReference type="FunFam" id="3.10.110.10:FF:000060">
    <property type="entry name" value="Ubiquitin conjugating enzyme (UbcB)"/>
    <property type="match status" value="1"/>
</dbReference>